<keyword evidence="6" id="KW-1185">Reference proteome</keyword>
<dbReference type="FunFam" id="3.80.10.10:FF:000260">
    <property type="entry name" value="F-box/LRR-repeat protein 8"/>
    <property type="match status" value="1"/>
</dbReference>
<dbReference type="SUPFAM" id="SSF52047">
    <property type="entry name" value="RNI-like"/>
    <property type="match status" value="1"/>
</dbReference>
<gene>
    <name evidence="5" type="ORF">LSH36_303g01020</name>
</gene>
<dbReference type="InterPro" id="IPR036047">
    <property type="entry name" value="F-box-like_dom_sf"/>
</dbReference>
<dbReference type="EMBL" id="JAODUP010000303">
    <property type="protein sequence ID" value="KAK2153242.1"/>
    <property type="molecule type" value="Genomic_DNA"/>
</dbReference>
<evidence type="ECO:0000256" key="3">
    <source>
        <dbReference type="ARBA" id="ARBA00077971"/>
    </source>
</evidence>
<dbReference type="InterPro" id="IPR032675">
    <property type="entry name" value="LRR_dom_sf"/>
</dbReference>
<evidence type="ECO:0000256" key="2">
    <source>
        <dbReference type="ARBA" id="ARBA00070268"/>
    </source>
</evidence>
<keyword evidence="1" id="KW-0833">Ubl conjugation pathway</keyword>
<comment type="caution">
    <text evidence="5">The sequence shown here is derived from an EMBL/GenBank/DDBJ whole genome shotgun (WGS) entry which is preliminary data.</text>
</comment>
<accession>A0AAD9JI81</accession>
<dbReference type="SUPFAM" id="SSF81383">
    <property type="entry name" value="F-box domain"/>
    <property type="match status" value="1"/>
</dbReference>
<dbReference type="Gene3D" id="1.20.1280.50">
    <property type="match status" value="1"/>
</dbReference>
<dbReference type="Gene3D" id="3.80.10.10">
    <property type="entry name" value="Ribonuclease Inhibitor"/>
    <property type="match status" value="1"/>
</dbReference>
<dbReference type="Pfam" id="PF12937">
    <property type="entry name" value="F-box-like"/>
    <property type="match status" value="1"/>
</dbReference>
<dbReference type="SMART" id="SM00256">
    <property type="entry name" value="FBOX"/>
    <property type="match status" value="1"/>
</dbReference>
<evidence type="ECO:0000313" key="5">
    <source>
        <dbReference type="EMBL" id="KAK2153242.1"/>
    </source>
</evidence>
<evidence type="ECO:0000256" key="1">
    <source>
        <dbReference type="ARBA" id="ARBA00022786"/>
    </source>
</evidence>
<dbReference type="PANTHER" id="PTHR20872">
    <property type="match status" value="1"/>
</dbReference>
<dbReference type="FunFam" id="1.20.1280.50:FF:000005">
    <property type="entry name" value="F-box/LRR-repeat protein 3 isoform X1"/>
    <property type="match status" value="1"/>
</dbReference>
<organism evidence="5 6">
    <name type="scientific">Paralvinella palmiformis</name>
    <dbReference type="NCBI Taxonomy" id="53620"/>
    <lineage>
        <taxon>Eukaryota</taxon>
        <taxon>Metazoa</taxon>
        <taxon>Spiralia</taxon>
        <taxon>Lophotrochozoa</taxon>
        <taxon>Annelida</taxon>
        <taxon>Polychaeta</taxon>
        <taxon>Sedentaria</taxon>
        <taxon>Canalipalpata</taxon>
        <taxon>Terebellida</taxon>
        <taxon>Terebelliformia</taxon>
        <taxon>Alvinellidae</taxon>
        <taxon>Paralvinella</taxon>
    </lineage>
</organism>
<protein>
    <recommendedName>
        <fullName evidence="2">F-box/LRR-repeat protein 8</fullName>
    </recommendedName>
    <alternativeName>
        <fullName evidence="3">F-box and leucine-rich repeat protein 8</fullName>
    </alternativeName>
</protein>
<dbReference type="AlphaFoldDB" id="A0AAD9JI81"/>
<evidence type="ECO:0000313" key="6">
    <source>
        <dbReference type="Proteomes" id="UP001208570"/>
    </source>
</evidence>
<sequence>MLQQSPDWTRLPTDILVLIFSHLPFHSRYHASLVCTSWSHCFQSSQLWSRFTFWFYVPSHGAFVTGAKKYGHHMKHVYIEVDQRDAVNRTNACTVIRCLGELPERRLKTLKVTFIGTNPYFYAGGEFIDALMVLFGPVKDHCRMLHQLTDVDLSGLTVAYDDKLFDTLSENHKHIEKFDIQNRVLVCRVTPSCILRFVRQCTKLRDLRVFNYSLCEEVLLALTEGNRQPLEHFSVKCRRDEKYIKEIDDSAWNALSTHLPNLRVTLIFDHTCPFNKISDAMKPSIPVSELYLETFTYICDEVRQAATLYKDTLEKLVLQTPMSRTSSELNASLIILARDCKQLKSLHIYCVLNEETVNKILELCPYLKEHKTYTLKTS</sequence>
<proteinExistence type="predicted"/>
<dbReference type="InterPro" id="IPR001810">
    <property type="entry name" value="F-box_dom"/>
</dbReference>
<name>A0AAD9JI81_9ANNE</name>
<feature type="domain" description="F-box" evidence="4">
    <location>
        <begin position="5"/>
        <end position="51"/>
    </location>
</feature>
<dbReference type="PROSITE" id="PS50181">
    <property type="entry name" value="FBOX"/>
    <property type="match status" value="1"/>
</dbReference>
<evidence type="ECO:0000259" key="4">
    <source>
        <dbReference type="PROSITE" id="PS50181"/>
    </source>
</evidence>
<reference evidence="5" key="1">
    <citation type="journal article" date="2023" name="Mol. Biol. Evol.">
        <title>Third-Generation Sequencing Reveals the Adaptive Role of the Epigenome in Three Deep-Sea Polychaetes.</title>
        <authorList>
            <person name="Perez M."/>
            <person name="Aroh O."/>
            <person name="Sun Y."/>
            <person name="Lan Y."/>
            <person name="Juniper S.K."/>
            <person name="Young C.R."/>
            <person name="Angers B."/>
            <person name="Qian P.Y."/>
        </authorList>
    </citation>
    <scope>NUCLEOTIDE SEQUENCE</scope>
    <source>
        <strain evidence="5">P08H-3</strain>
    </source>
</reference>
<dbReference type="PANTHER" id="PTHR20872:SF1">
    <property type="entry name" value="F-BOX DOMAIN-CONTAINING PROTEIN"/>
    <property type="match status" value="1"/>
</dbReference>
<dbReference type="Proteomes" id="UP001208570">
    <property type="component" value="Unassembled WGS sequence"/>
</dbReference>